<dbReference type="Pfam" id="PF01094">
    <property type="entry name" value="ANF_receptor"/>
    <property type="match status" value="1"/>
</dbReference>
<protein>
    <recommendedName>
        <fullName evidence="11">G-protein coupled receptors family 3 profile domain-containing protein</fullName>
    </recommendedName>
</protein>
<dbReference type="RefSeq" id="XP_002115647.1">
    <property type="nucleotide sequence ID" value="XM_002115611.1"/>
</dbReference>
<dbReference type="PROSITE" id="PS50259">
    <property type="entry name" value="G_PROTEIN_RECEP_F3_4"/>
    <property type="match status" value="1"/>
</dbReference>
<dbReference type="eggNOG" id="KOG1056">
    <property type="taxonomic scope" value="Eukaryota"/>
</dbReference>
<keyword evidence="9" id="KW-0807">Transducer</keyword>
<keyword evidence="5" id="KW-0297">G-protein coupled receptor</keyword>
<feature type="transmembrane region" description="Helical" evidence="10">
    <location>
        <begin position="751"/>
        <end position="770"/>
    </location>
</feature>
<evidence type="ECO:0000256" key="2">
    <source>
        <dbReference type="ARBA" id="ARBA00022475"/>
    </source>
</evidence>
<dbReference type="KEGG" id="tad:TRIADDRAFT_59566"/>
<feature type="transmembrane region" description="Helical" evidence="10">
    <location>
        <begin position="589"/>
        <end position="615"/>
    </location>
</feature>
<dbReference type="InterPro" id="IPR001828">
    <property type="entry name" value="ANF_lig-bd_rcpt"/>
</dbReference>
<feature type="transmembrane region" description="Helical" evidence="10">
    <location>
        <begin position="782"/>
        <end position="805"/>
    </location>
</feature>
<gene>
    <name evidence="12" type="ORF">TRIADDRAFT_59566</name>
</gene>
<keyword evidence="13" id="KW-1185">Reference proteome</keyword>
<dbReference type="SUPFAM" id="SSF53822">
    <property type="entry name" value="Periplasmic binding protein-like I"/>
    <property type="match status" value="1"/>
</dbReference>
<feature type="transmembrane region" description="Helical" evidence="10">
    <location>
        <begin position="656"/>
        <end position="675"/>
    </location>
</feature>
<evidence type="ECO:0000256" key="5">
    <source>
        <dbReference type="ARBA" id="ARBA00023040"/>
    </source>
</evidence>
<dbReference type="InterPro" id="IPR017978">
    <property type="entry name" value="GPCR_3_C"/>
</dbReference>
<feature type="transmembrane region" description="Helical" evidence="10">
    <location>
        <begin position="704"/>
        <end position="724"/>
    </location>
</feature>
<keyword evidence="7" id="KW-0675">Receptor</keyword>
<dbReference type="HOGENOM" id="CLU_005389_5_1_1"/>
<dbReference type="GeneID" id="6756858"/>
<dbReference type="PRINTS" id="PR00248">
    <property type="entry name" value="GPCRMGR"/>
</dbReference>
<dbReference type="InParanoid" id="B3S605"/>
<dbReference type="FunFam" id="2.10.50.30:FF:000005">
    <property type="entry name" value="Metabotropic glutamate receptor"/>
    <property type="match status" value="1"/>
</dbReference>
<evidence type="ECO:0000256" key="10">
    <source>
        <dbReference type="SAM" id="Phobius"/>
    </source>
</evidence>
<evidence type="ECO:0000256" key="9">
    <source>
        <dbReference type="ARBA" id="ARBA00023224"/>
    </source>
</evidence>
<dbReference type="CTD" id="6756858"/>
<evidence type="ECO:0000256" key="3">
    <source>
        <dbReference type="ARBA" id="ARBA00022692"/>
    </source>
</evidence>
<dbReference type="OrthoDB" id="425344at2759"/>
<dbReference type="AlphaFoldDB" id="B3S605"/>
<dbReference type="OMA" id="TCLIRQP"/>
<dbReference type="GO" id="GO:0051966">
    <property type="term" value="P:regulation of synaptic transmission, glutamatergic"/>
    <property type="evidence" value="ECO:0000318"/>
    <property type="project" value="GO_Central"/>
</dbReference>
<proteinExistence type="predicted"/>
<dbReference type="PANTHER" id="PTHR24060">
    <property type="entry name" value="METABOTROPIC GLUTAMATE RECEPTOR"/>
    <property type="match status" value="1"/>
</dbReference>
<dbReference type="InterPro" id="IPR038550">
    <property type="entry name" value="GPCR_3_9-Cys_sf"/>
</dbReference>
<feature type="domain" description="G-protein coupled receptors family 3 profile" evidence="11">
    <location>
        <begin position="590"/>
        <end position="809"/>
    </location>
</feature>
<comment type="subcellular location">
    <subcellularLocation>
        <location evidence="1">Cell membrane</location>
        <topology evidence="1">Multi-pass membrane protein</topology>
    </subcellularLocation>
</comment>
<dbReference type="InterPro" id="IPR028082">
    <property type="entry name" value="Peripla_BP_I"/>
</dbReference>
<dbReference type="GO" id="GO:0001640">
    <property type="term" value="F:adenylate cyclase inhibiting G protein-coupled glutamate receptor activity"/>
    <property type="evidence" value="ECO:0000318"/>
    <property type="project" value="GO_Central"/>
</dbReference>
<dbReference type="Pfam" id="PF00003">
    <property type="entry name" value="7tm_3"/>
    <property type="match status" value="1"/>
</dbReference>
<dbReference type="PhylomeDB" id="B3S605"/>
<evidence type="ECO:0000256" key="4">
    <source>
        <dbReference type="ARBA" id="ARBA00022989"/>
    </source>
</evidence>
<dbReference type="EMBL" id="DS985251">
    <property type="protein sequence ID" value="EDV22010.1"/>
    <property type="molecule type" value="Genomic_DNA"/>
</dbReference>
<evidence type="ECO:0000256" key="8">
    <source>
        <dbReference type="ARBA" id="ARBA00023180"/>
    </source>
</evidence>
<dbReference type="GO" id="GO:0007216">
    <property type="term" value="P:G protein-coupled glutamate receptor signaling pathway"/>
    <property type="evidence" value="ECO:0000318"/>
    <property type="project" value="GO_Central"/>
</dbReference>
<evidence type="ECO:0000256" key="6">
    <source>
        <dbReference type="ARBA" id="ARBA00023136"/>
    </source>
</evidence>
<dbReference type="InterPro" id="IPR050726">
    <property type="entry name" value="mGluR"/>
</dbReference>
<evidence type="ECO:0000256" key="7">
    <source>
        <dbReference type="ARBA" id="ARBA00023170"/>
    </source>
</evidence>
<feature type="transmembrane region" description="Helical" evidence="10">
    <location>
        <begin position="627"/>
        <end position="650"/>
    </location>
</feature>
<evidence type="ECO:0000256" key="1">
    <source>
        <dbReference type="ARBA" id="ARBA00004651"/>
    </source>
</evidence>
<name>B3S605_TRIAD</name>
<evidence type="ECO:0000313" key="12">
    <source>
        <dbReference type="EMBL" id="EDV22010.1"/>
    </source>
</evidence>
<dbReference type="GO" id="GO:0005886">
    <property type="term" value="C:plasma membrane"/>
    <property type="evidence" value="ECO:0000318"/>
    <property type="project" value="GO_Central"/>
</dbReference>
<dbReference type="Proteomes" id="UP000009022">
    <property type="component" value="Unassembled WGS sequence"/>
</dbReference>
<dbReference type="CDD" id="cd13953">
    <property type="entry name" value="7tm_classC_mGluR-like"/>
    <property type="match status" value="1"/>
</dbReference>
<keyword evidence="8" id="KW-0325">Glycoprotein</keyword>
<sequence length="874" mass="98277">MGYAITPVCNAYQYRKNPQFARKAGIMQIQGVFPNTLQYDLNTNLCSAFSLENLQLTQAMIYTMNQLINGNPNLLPGIELGYTIMDSCSSRFAASVSLTSSLVTSDKEIFSYATCQIPNSNHILTNFVTSLENNTNIRNPTIGIVAEKSESLTLALASYTSSLNLPQISYNSFTNSLQNRNLYPYFFRTTSTVQLQTKAIFDLISYFHWNWITVIIAGNEAVTNIKQILTTNARNRDICISTIITLNENYTQSALYRAVRNLKQRHQSNVIILIGDENIVFDFLKVAEAQKLSGKTFIGSYTWLKSLRLSNISGDILGGALGLDIPGETYKKFLNYLQNLDLCNNVDNPWFIQAWFEKLTLAGYNAEQVIKNCKINRRLQLSLFDKFYDANYISEFTMDAVLALAYALHDRLGCNSHSCPPFDPDMIAKDHGQFKNYLHKVSFPGITSRRFVFRPDGSSQLPYDIVTLHPFKNATTNTVRKIKIGSWSLKNDLIIDSKKIRWNGGNNWSEIPSARCSEDCQPGHYLELPRDMASSRYPCCWKCRKCKPQAISDAINQIRCIKCVNYTQPNDNHTECVDMQIARIKWDGAFAIAMYILTSFYLVALIFIWVTIILYRKTPVVKGSNYLLLNIYLCFNLLILVSAFLYLIPVTKMACTVQMVMISASEIGILVTIISKTNQIDMIFKNTSRGGGIRSKLIRNSSQILFILVTEVISQAIVLGLLAYSPASIVRTINDDNHIELMCGFSNSPSIIAFAVIILLLSFTALTLAFRTRSLPDNFSEARYIFLASLMVTTVAVSSVPTLLLTTAENNTRQQAVASVANFTFNNNRPSPKPISLNSNNSYLTDSPIAVGRKVLTARIQPKNYSEETDQEDL</sequence>
<keyword evidence="4 10" id="KW-1133">Transmembrane helix</keyword>
<keyword evidence="3 10" id="KW-0812">Transmembrane</keyword>
<reference evidence="12 13" key="1">
    <citation type="journal article" date="2008" name="Nature">
        <title>The Trichoplax genome and the nature of placozoans.</title>
        <authorList>
            <person name="Srivastava M."/>
            <person name="Begovic E."/>
            <person name="Chapman J."/>
            <person name="Putnam N.H."/>
            <person name="Hellsten U."/>
            <person name="Kawashima T."/>
            <person name="Kuo A."/>
            <person name="Mitros T."/>
            <person name="Salamov A."/>
            <person name="Carpenter M.L."/>
            <person name="Signorovitch A.Y."/>
            <person name="Moreno M.A."/>
            <person name="Kamm K."/>
            <person name="Grimwood J."/>
            <person name="Schmutz J."/>
            <person name="Shapiro H."/>
            <person name="Grigoriev I.V."/>
            <person name="Buss L.W."/>
            <person name="Schierwater B."/>
            <person name="Dellaporta S.L."/>
            <person name="Rokhsar D.S."/>
        </authorList>
    </citation>
    <scope>NUCLEOTIDE SEQUENCE [LARGE SCALE GENOMIC DNA]</scope>
    <source>
        <strain evidence="12 13">Grell-BS-1999</strain>
    </source>
</reference>
<dbReference type="Gene3D" id="3.40.50.2300">
    <property type="match status" value="2"/>
</dbReference>
<organism evidence="12 13">
    <name type="scientific">Trichoplax adhaerens</name>
    <name type="common">Trichoplax reptans</name>
    <dbReference type="NCBI Taxonomy" id="10228"/>
    <lineage>
        <taxon>Eukaryota</taxon>
        <taxon>Metazoa</taxon>
        <taxon>Placozoa</taxon>
        <taxon>Uniplacotomia</taxon>
        <taxon>Trichoplacea</taxon>
        <taxon>Trichoplacidae</taxon>
        <taxon>Trichoplax</taxon>
    </lineage>
</organism>
<evidence type="ECO:0000259" key="11">
    <source>
        <dbReference type="PROSITE" id="PS50259"/>
    </source>
</evidence>
<accession>B3S605</accession>
<dbReference type="FunFam" id="3.40.50.2300:FF:000281">
    <property type="entry name" value="Metabotropic glutamate receptor 4"/>
    <property type="match status" value="1"/>
</dbReference>
<dbReference type="InterPro" id="IPR000337">
    <property type="entry name" value="GPCR_3"/>
</dbReference>
<keyword evidence="2" id="KW-1003">Cell membrane</keyword>
<keyword evidence="6 10" id="KW-0472">Membrane</keyword>
<dbReference type="Gene3D" id="2.10.50.30">
    <property type="entry name" value="GPCR, family 3, nine cysteines domain"/>
    <property type="match status" value="1"/>
</dbReference>
<evidence type="ECO:0000313" key="13">
    <source>
        <dbReference type="Proteomes" id="UP000009022"/>
    </source>
</evidence>